<evidence type="ECO:0000256" key="1">
    <source>
        <dbReference type="SAM" id="MobiDB-lite"/>
    </source>
</evidence>
<evidence type="ECO:0000313" key="2">
    <source>
        <dbReference type="EMBL" id="ASW00912.1"/>
    </source>
</evidence>
<dbReference type="KEGG" id="parb:CJU94_22045"/>
<feature type="compositionally biased region" description="Basic and acidic residues" evidence="1">
    <location>
        <begin position="8"/>
        <end position="34"/>
    </location>
</feature>
<dbReference type="EMBL" id="CP022990">
    <property type="protein sequence ID" value="ASW00912.1"/>
    <property type="molecule type" value="Genomic_DNA"/>
</dbReference>
<protein>
    <submittedName>
        <fullName evidence="2">Uncharacterized protein</fullName>
    </submittedName>
</protein>
<sequence>MDAIAEVRALDPHEEKIDAHEVRSPVEEQRERAHPAGRCDAISPPRSVVRTLSTSPERGWSRVFTEE</sequence>
<accession>A0A248VQW0</accession>
<keyword evidence="3" id="KW-1185">Reference proteome</keyword>
<evidence type="ECO:0000313" key="3">
    <source>
        <dbReference type="Proteomes" id="UP000215158"/>
    </source>
</evidence>
<gene>
    <name evidence="2" type="ORF">CJU94_22045</name>
</gene>
<proteinExistence type="predicted"/>
<name>A0A248VQW0_9BURK</name>
<dbReference type="Proteomes" id="UP000215158">
    <property type="component" value="Chromosome 2"/>
</dbReference>
<feature type="region of interest" description="Disordered" evidence="1">
    <location>
        <begin position="1"/>
        <end position="43"/>
    </location>
</feature>
<reference evidence="2 3" key="1">
    <citation type="submission" date="2017-08" db="EMBL/GenBank/DDBJ databases">
        <title>Identification and genetic characteristics of simultaneous BTEX- and naphthalene-degrading Paraburkholderia sp. BN5 isolated from petroleum-contaminated soil.</title>
        <authorList>
            <person name="Lee Y."/>
            <person name="Jeon C.O."/>
        </authorList>
    </citation>
    <scope>NUCLEOTIDE SEQUENCE [LARGE SCALE GENOMIC DNA]</scope>
    <source>
        <strain evidence="2 3">BN5</strain>
    </source>
</reference>
<organism evidence="2 3">
    <name type="scientific">Paraburkholderia aromaticivorans</name>
    <dbReference type="NCBI Taxonomy" id="2026199"/>
    <lineage>
        <taxon>Bacteria</taxon>
        <taxon>Pseudomonadati</taxon>
        <taxon>Pseudomonadota</taxon>
        <taxon>Betaproteobacteria</taxon>
        <taxon>Burkholderiales</taxon>
        <taxon>Burkholderiaceae</taxon>
        <taxon>Paraburkholderia</taxon>
    </lineage>
</organism>
<dbReference type="AlphaFoldDB" id="A0A248VQW0"/>